<reference evidence="4" key="2">
    <citation type="journal article" date="2021" name="Genome Biol. Evol.">
        <title>Developing a high-quality reference genome for a parasitic bivalve with doubly uniparental inheritance (Bivalvia: Unionida).</title>
        <authorList>
            <person name="Smith C.H."/>
        </authorList>
    </citation>
    <scope>NUCLEOTIDE SEQUENCE</scope>
    <source>
        <strain evidence="4">CHS0354</strain>
        <tissue evidence="4">Mantle</tissue>
    </source>
</reference>
<dbReference type="Proteomes" id="UP001195483">
    <property type="component" value="Unassembled WGS sequence"/>
</dbReference>
<dbReference type="InterPro" id="IPR016186">
    <property type="entry name" value="C-type_lectin-like/link_sf"/>
</dbReference>
<protein>
    <recommendedName>
        <fullName evidence="3">C-type lectin domain-containing protein</fullName>
    </recommendedName>
</protein>
<reference evidence="4" key="1">
    <citation type="journal article" date="2021" name="Genome Biol. Evol.">
        <title>A High-Quality Reference Genome for a Parasitic Bivalve with Doubly Uniparental Inheritance (Bivalvia: Unionida).</title>
        <authorList>
            <person name="Smith C.H."/>
        </authorList>
    </citation>
    <scope>NUCLEOTIDE SEQUENCE</scope>
    <source>
        <strain evidence="4">CHS0354</strain>
    </source>
</reference>
<dbReference type="Pfam" id="PF00059">
    <property type="entry name" value="Lectin_C"/>
    <property type="match status" value="1"/>
</dbReference>
<dbReference type="PANTHER" id="PTHR22799:SF6">
    <property type="entry name" value="C-TYPE LECTIN DOMAIN FAMILY 4 MEMBER M-LIKE"/>
    <property type="match status" value="1"/>
</dbReference>
<reference evidence="4" key="3">
    <citation type="submission" date="2023-05" db="EMBL/GenBank/DDBJ databases">
        <authorList>
            <person name="Smith C.H."/>
        </authorList>
    </citation>
    <scope>NUCLEOTIDE SEQUENCE</scope>
    <source>
        <strain evidence="4">CHS0354</strain>
        <tissue evidence="4">Mantle</tissue>
    </source>
</reference>
<dbReference type="SUPFAM" id="SSF56436">
    <property type="entry name" value="C-type lectin-like"/>
    <property type="match status" value="1"/>
</dbReference>
<dbReference type="InterPro" id="IPR001304">
    <property type="entry name" value="C-type_lectin-like"/>
</dbReference>
<dbReference type="PANTHER" id="PTHR22799">
    <property type="entry name" value="TETRANECTIN-RELATED"/>
    <property type="match status" value="1"/>
</dbReference>
<evidence type="ECO:0000256" key="1">
    <source>
        <dbReference type="ARBA" id="ARBA00022734"/>
    </source>
</evidence>
<dbReference type="GO" id="GO:0030246">
    <property type="term" value="F:carbohydrate binding"/>
    <property type="evidence" value="ECO:0007669"/>
    <property type="project" value="UniProtKB-KW"/>
</dbReference>
<comment type="caution">
    <text evidence="4">The sequence shown here is derived from an EMBL/GenBank/DDBJ whole genome shotgun (WGS) entry which is preliminary data.</text>
</comment>
<dbReference type="InterPro" id="IPR051663">
    <property type="entry name" value="CLec_Tetranectin-domain"/>
</dbReference>
<accession>A0AAE0W9W2</accession>
<evidence type="ECO:0000313" key="5">
    <source>
        <dbReference type="Proteomes" id="UP001195483"/>
    </source>
</evidence>
<dbReference type="InterPro" id="IPR016187">
    <property type="entry name" value="CTDL_fold"/>
</dbReference>
<dbReference type="InterPro" id="IPR018378">
    <property type="entry name" value="C-type_lectin_CS"/>
</dbReference>
<sequence>MAETQSENEWIKSEARKANHTAPEEGFWLGATDFIEEGHWYWESTQPFEFTYTDWGHLEPNNRFNRQHCLAILKFFDYHWGDEKCDWDNLNYICERRLVGTLLSIHRNTFSCLYFTLTFLIFEKCDLKHLHLVLLYKPVERL</sequence>
<dbReference type="AlphaFoldDB" id="A0AAE0W9W2"/>
<gene>
    <name evidence="4" type="ORF">CHS0354_002424</name>
</gene>
<evidence type="ECO:0000259" key="3">
    <source>
        <dbReference type="PROSITE" id="PS50041"/>
    </source>
</evidence>
<evidence type="ECO:0000313" key="4">
    <source>
        <dbReference type="EMBL" id="KAK3605807.1"/>
    </source>
</evidence>
<keyword evidence="5" id="KW-1185">Reference proteome</keyword>
<evidence type="ECO:0000256" key="2">
    <source>
        <dbReference type="ARBA" id="ARBA00023157"/>
    </source>
</evidence>
<organism evidence="4 5">
    <name type="scientific">Potamilus streckersoni</name>
    <dbReference type="NCBI Taxonomy" id="2493646"/>
    <lineage>
        <taxon>Eukaryota</taxon>
        <taxon>Metazoa</taxon>
        <taxon>Spiralia</taxon>
        <taxon>Lophotrochozoa</taxon>
        <taxon>Mollusca</taxon>
        <taxon>Bivalvia</taxon>
        <taxon>Autobranchia</taxon>
        <taxon>Heteroconchia</taxon>
        <taxon>Palaeoheterodonta</taxon>
        <taxon>Unionida</taxon>
        <taxon>Unionoidea</taxon>
        <taxon>Unionidae</taxon>
        <taxon>Ambleminae</taxon>
        <taxon>Lampsilini</taxon>
        <taxon>Potamilus</taxon>
    </lineage>
</organism>
<name>A0AAE0W9W2_9BIVA</name>
<dbReference type="EMBL" id="JAEAOA010000205">
    <property type="protein sequence ID" value="KAK3605807.1"/>
    <property type="molecule type" value="Genomic_DNA"/>
</dbReference>
<keyword evidence="1" id="KW-0430">Lectin</keyword>
<dbReference type="Gene3D" id="3.10.100.10">
    <property type="entry name" value="Mannose-Binding Protein A, subunit A"/>
    <property type="match status" value="1"/>
</dbReference>
<keyword evidence="2" id="KW-1015">Disulfide bond</keyword>
<dbReference type="PROSITE" id="PS00615">
    <property type="entry name" value="C_TYPE_LECTIN_1"/>
    <property type="match status" value="1"/>
</dbReference>
<proteinExistence type="predicted"/>
<dbReference type="CDD" id="cd00037">
    <property type="entry name" value="CLECT"/>
    <property type="match status" value="1"/>
</dbReference>
<feature type="domain" description="C-type lectin" evidence="3">
    <location>
        <begin position="1"/>
        <end position="86"/>
    </location>
</feature>
<dbReference type="PROSITE" id="PS50041">
    <property type="entry name" value="C_TYPE_LECTIN_2"/>
    <property type="match status" value="1"/>
</dbReference>